<gene>
    <name evidence="1" type="ORF">GCM10010993_21810</name>
</gene>
<protein>
    <recommendedName>
        <fullName evidence="3">6-bladed beta-propeller</fullName>
    </recommendedName>
</protein>
<dbReference type="Proteomes" id="UP000635885">
    <property type="component" value="Unassembled WGS sequence"/>
</dbReference>
<accession>A0ABQ1MNJ7</accession>
<dbReference type="PROSITE" id="PS51257">
    <property type="entry name" value="PROKAR_LIPOPROTEIN"/>
    <property type="match status" value="1"/>
</dbReference>
<reference evidence="2" key="1">
    <citation type="journal article" date="2019" name="Int. J. Syst. Evol. Microbiol.">
        <title>The Global Catalogue of Microorganisms (GCM) 10K type strain sequencing project: providing services to taxonomists for standard genome sequencing and annotation.</title>
        <authorList>
            <consortium name="The Broad Institute Genomics Platform"/>
            <consortium name="The Broad Institute Genome Sequencing Center for Infectious Disease"/>
            <person name="Wu L."/>
            <person name="Ma J."/>
        </authorList>
    </citation>
    <scope>NUCLEOTIDE SEQUENCE [LARGE SCALE GENOMIC DNA]</scope>
    <source>
        <strain evidence="2">CGMCC 1.12479</strain>
    </source>
</reference>
<dbReference type="SUPFAM" id="SSF63829">
    <property type="entry name" value="Calcium-dependent phosphotriesterase"/>
    <property type="match status" value="1"/>
</dbReference>
<evidence type="ECO:0000313" key="1">
    <source>
        <dbReference type="EMBL" id="GGC42894.1"/>
    </source>
</evidence>
<proteinExistence type="predicted"/>
<comment type="caution">
    <text evidence="1">The sequence shown here is derived from an EMBL/GenBank/DDBJ whole genome shotgun (WGS) entry which is preliminary data.</text>
</comment>
<dbReference type="RefSeq" id="WP_188442731.1">
    <property type="nucleotide sequence ID" value="NZ_BMFD01000006.1"/>
</dbReference>
<evidence type="ECO:0008006" key="3">
    <source>
        <dbReference type="Google" id="ProtNLM"/>
    </source>
</evidence>
<sequence length="386" mass="45079">MRLSLLYITLLIFVSCKQKVQSVDDTIIITSSKVGEELISTINLELLEFEYDEPVGIGLTLLHNENFYFIDRLSTQILEFDFEGNFKRKPITKGEGPSEIQRFHTVYFGKDQFYFISGYTVSVFNKDFNLVRRFELDFEHGSTLHEIEHNPTPDNPAVYELKYWGNQVFENNGFFYVKIESSNPKFNGYDHREYYLYGGTYGEFDLKTGKATRVLGKRPPVYLNYSHITYLDLYYHDVHEKEIYLSFEPDSLIYITDMEFNVKEAFGVKGIGMHQDYIETKHHEEASNLVFRMNKIQKGYYKYVKHFHEDGITFRTYTLGIPNDTVLEHGTNPQRMQIYKDKALVGDVEVPTSFAIIGKIGDYYYADGSGGNPNNEEIIVYKFKLE</sequence>
<name>A0ABQ1MNJ7_9BACT</name>
<organism evidence="1 2">
    <name type="scientific">Belliella aquatica</name>
    <dbReference type="NCBI Taxonomy" id="1323734"/>
    <lineage>
        <taxon>Bacteria</taxon>
        <taxon>Pseudomonadati</taxon>
        <taxon>Bacteroidota</taxon>
        <taxon>Cytophagia</taxon>
        <taxon>Cytophagales</taxon>
        <taxon>Cyclobacteriaceae</taxon>
        <taxon>Belliella</taxon>
    </lineage>
</organism>
<dbReference type="EMBL" id="BMFD01000006">
    <property type="protein sequence ID" value="GGC42894.1"/>
    <property type="molecule type" value="Genomic_DNA"/>
</dbReference>
<evidence type="ECO:0000313" key="2">
    <source>
        <dbReference type="Proteomes" id="UP000635885"/>
    </source>
</evidence>
<keyword evidence="2" id="KW-1185">Reference proteome</keyword>